<evidence type="ECO:0000256" key="5">
    <source>
        <dbReference type="HAMAP-Rule" id="MF_00214"/>
    </source>
</evidence>
<dbReference type="AlphaFoldDB" id="A0A0D1A728"/>
<dbReference type="GO" id="GO:0009073">
    <property type="term" value="P:aromatic amino acid family biosynthetic process"/>
    <property type="evidence" value="ECO:0007669"/>
    <property type="project" value="UniProtKB-KW"/>
</dbReference>
<dbReference type="InterPro" id="IPR050146">
    <property type="entry name" value="Type-I_3-dehydroquinase"/>
</dbReference>
<comment type="similarity">
    <text evidence="5">Belongs to the type-I 3-dehydroquinase family.</text>
</comment>
<reference evidence="6 7" key="1">
    <citation type="submission" date="2013-08" db="EMBL/GenBank/DDBJ databases">
        <title>Lactobacillus wasatchii sp. WDC04, a late gas producing bacteria isolated from aged chedder cheese.</title>
        <authorList>
            <person name="Oberg C.J."/>
            <person name="Culumber M."/>
            <person name="McMahon D.J."/>
            <person name="Broadbent J.R."/>
            <person name="Oberg T.S."/>
            <person name="Ortaki F."/>
        </authorList>
    </citation>
    <scope>NUCLEOTIDE SEQUENCE [LARGE SCALE GENOMIC DNA]</scope>
    <source>
        <strain evidence="6 7">WDC04</strain>
    </source>
</reference>
<evidence type="ECO:0000313" key="6">
    <source>
        <dbReference type="EMBL" id="KIS03675.1"/>
    </source>
</evidence>
<dbReference type="GO" id="GO:0009423">
    <property type="term" value="P:chorismate biosynthetic process"/>
    <property type="evidence" value="ECO:0007669"/>
    <property type="project" value="UniProtKB-UniRule"/>
</dbReference>
<dbReference type="PANTHER" id="PTHR43699">
    <property type="entry name" value="3-DEHYDROQUINATE DEHYDRATASE"/>
    <property type="match status" value="1"/>
</dbReference>
<dbReference type="FunFam" id="3.20.20.70:FF:000047">
    <property type="entry name" value="3-dehydroquinate dehydratase"/>
    <property type="match status" value="1"/>
</dbReference>
<dbReference type="PANTHER" id="PTHR43699:SF1">
    <property type="entry name" value="3-DEHYDROQUINATE DEHYDRATASE"/>
    <property type="match status" value="1"/>
</dbReference>
<dbReference type="Pfam" id="PF01487">
    <property type="entry name" value="DHquinase_I"/>
    <property type="match status" value="1"/>
</dbReference>
<dbReference type="HAMAP" id="MF_00214">
    <property type="entry name" value="AroD"/>
    <property type="match status" value="1"/>
</dbReference>
<sequence length="257" mass="27945">MTQQPDKTINLKQLVLGTHAPQRMIAPIVADNLRDVLMQGRAIVASPAEIAEWRLDYLGTVVDFDQLVTTGQALQAILGNIPLIVTNRTAAEGGKTEYSEAAYIASYRALIEAEVANAIDVEFSQSDHTIAELTHLTNNSDTKLILSHHDFKGTPLTNDLIFLYSRMAKLNPDMVKLAVTPNSREDVLHLMNATVAADRQIEPPIISMSMGDLGKITRVAGELFGSVATFASVVESSAPGQLSAEHLRTVMELINLN</sequence>
<dbReference type="GO" id="GO:0008652">
    <property type="term" value="P:amino acid biosynthetic process"/>
    <property type="evidence" value="ECO:0007669"/>
    <property type="project" value="UniProtKB-KW"/>
</dbReference>
<dbReference type="EMBL" id="AWTT01000013">
    <property type="protein sequence ID" value="KIS03675.1"/>
    <property type="molecule type" value="Genomic_DNA"/>
</dbReference>
<dbReference type="InterPro" id="IPR001381">
    <property type="entry name" value="DHquinase_I"/>
</dbReference>
<comment type="pathway">
    <text evidence="5">Metabolic intermediate biosynthesis; chorismate biosynthesis; chorismate from D-erythrose 4-phosphate and phosphoenolpyruvate: step 3/7.</text>
</comment>
<feature type="binding site" evidence="5">
    <location>
        <position position="241"/>
    </location>
    <ligand>
        <name>3-dehydroquinate</name>
        <dbReference type="ChEBI" id="CHEBI:32364"/>
    </ligand>
</feature>
<dbReference type="Proteomes" id="UP000032279">
    <property type="component" value="Unassembled WGS sequence"/>
</dbReference>
<dbReference type="UniPathway" id="UPA00053">
    <property type="reaction ID" value="UER00086"/>
</dbReference>
<feature type="binding site" evidence="5">
    <location>
        <position position="237"/>
    </location>
    <ligand>
        <name>3-dehydroquinate</name>
        <dbReference type="ChEBI" id="CHEBI:32364"/>
    </ligand>
</feature>
<keyword evidence="4 5" id="KW-0704">Schiff base</keyword>
<protein>
    <recommendedName>
        <fullName evidence="5">3-dehydroquinate dehydratase</fullName>
        <shortName evidence="5">3-dehydroquinase</shortName>
        <ecNumber evidence="5">4.2.1.10</ecNumber>
    </recommendedName>
    <alternativeName>
        <fullName evidence="5">Type I DHQase</fullName>
    </alternativeName>
    <alternativeName>
        <fullName evidence="5">Type I dehydroquinase</fullName>
        <shortName evidence="5">DHQ1</shortName>
    </alternativeName>
</protein>
<dbReference type="SUPFAM" id="SSF51569">
    <property type="entry name" value="Aldolase"/>
    <property type="match status" value="1"/>
</dbReference>
<dbReference type="GO" id="GO:0046279">
    <property type="term" value="P:3,4-dihydroxybenzoate biosynthetic process"/>
    <property type="evidence" value="ECO:0007669"/>
    <property type="project" value="TreeGrafter"/>
</dbReference>
<dbReference type="EC" id="4.2.1.10" evidence="5"/>
<evidence type="ECO:0000256" key="3">
    <source>
        <dbReference type="ARBA" id="ARBA00023239"/>
    </source>
</evidence>
<name>A0A0D1A728_9LACO</name>
<dbReference type="InterPro" id="IPR013785">
    <property type="entry name" value="Aldolase_TIM"/>
</dbReference>
<evidence type="ECO:0000313" key="7">
    <source>
        <dbReference type="Proteomes" id="UP000032279"/>
    </source>
</evidence>
<accession>A0A0D1A728</accession>
<evidence type="ECO:0000256" key="2">
    <source>
        <dbReference type="ARBA" id="ARBA00023141"/>
    </source>
</evidence>
<comment type="subunit">
    <text evidence="5">Homodimer.</text>
</comment>
<feature type="binding site" evidence="5">
    <location>
        <begin position="52"/>
        <end position="54"/>
    </location>
    <ligand>
        <name>3-dehydroquinate</name>
        <dbReference type="ChEBI" id="CHEBI:32364"/>
    </ligand>
</feature>
<comment type="caution">
    <text evidence="5">Lacks conserved residue(s) required for the propagation of feature annotation.</text>
</comment>
<dbReference type="OrthoDB" id="9813659at2"/>
<dbReference type="NCBIfam" id="TIGR01093">
    <property type="entry name" value="aroD"/>
    <property type="match status" value="1"/>
</dbReference>
<comment type="catalytic activity">
    <reaction evidence="1 5">
        <text>3-dehydroquinate = 3-dehydroshikimate + H2O</text>
        <dbReference type="Rhea" id="RHEA:21096"/>
        <dbReference type="ChEBI" id="CHEBI:15377"/>
        <dbReference type="ChEBI" id="CHEBI:16630"/>
        <dbReference type="ChEBI" id="CHEBI:32364"/>
        <dbReference type="EC" id="4.2.1.10"/>
    </reaction>
</comment>
<evidence type="ECO:0000256" key="1">
    <source>
        <dbReference type="ARBA" id="ARBA00001864"/>
    </source>
</evidence>
<gene>
    <name evidence="5 6" type="primary">aroD</name>
    <name evidence="6" type="ORF">WDC_0754</name>
</gene>
<feature type="binding site" evidence="5">
    <location>
        <position position="88"/>
    </location>
    <ligand>
        <name>3-dehydroquinate</name>
        <dbReference type="ChEBI" id="CHEBI:32364"/>
    </ligand>
</feature>
<dbReference type="Gene3D" id="3.20.20.70">
    <property type="entry name" value="Aldolase class I"/>
    <property type="match status" value="1"/>
</dbReference>
<comment type="caution">
    <text evidence="6">The sequence shown here is derived from an EMBL/GenBank/DDBJ whole genome shotgun (WGS) entry which is preliminary data.</text>
</comment>
<dbReference type="GO" id="GO:0003855">
    <property type="term" value="F:3-dehydroquinate dehydratase activity"/>
    <property type="evidence" value="ECO:0007669"/>
    <property type="project" value="UniProtKB-UniRule"/>
</dbReference>
<feature type="binding site" evidence="5">
    <location>
        <position position="218"/>
    </location>
    <ligand>
        <name>3-dehydroquinate</name>
        <dbReference type="ChEBI" id="CHEBI:32364"/>
    </ligand>
</feature>
<keyword evidence="2 5" id="KW-0057">Aromatic amino acid biosynthesis</keyword>
<keyword evidence="3 5" id="KW-0456">Lyase</keyword>
<feature type="active site" description="Proton donor/acceptor" evidence="5">
    <location>
        <position position="149"/>
    </location>
</feature>
<dbReference type="STRING" id="1335616.WDC_0754"/>
<evidence type="ECO:0000256" key="4">
    <source>
        <dbReference type="ARBA" id="ARBA00023270"/>
    </source>
</evidence>
<feature type="active site" description="Schiff-base intermediate with substrate" evidence="5">
    <location>
        <position position="176"/>
    </location>
</feature>
<dbReference type="PATRIC" id="fig|1335616.4.peg.752"/>
<comment type="function">
    <text evidence="5">Involved in the third step of the chorismate pathway, which leads to the biosynthesis of aromatic amino acids. Catalyzes the cis-dehydration of 3-dehydroquinate (DHQ) and introduces the first double bond of the aromatic ring to yield 3-dehydroshikimate.</text>
</comment>
<keyword evidence="5" id="KW-0028">Amino-acid biosynthesis</keyword>
<dbReference type="CDD" id="cd00502">
    <property type="entry name" value="DHQase_I"/>
    <property type="match status" value="1"/>
</dbReference>
<proteinExistence type="inferred from homology"/>
<organism evidence="6 7">
    <name type="scientific">Paucilactobacillus wasatchensis</name>
    <dbReference type="NCBI Taxonomy" id="1335616"/>
    <lineage>
        <taxon>Bacteria</taxon>
        <taxon>Bacillati</taxon>
        <taxon>Bacillota</taxon>
        <taxon>Bacilli</taxon>
        <taxon>Lactobacillales</taxon>
        <taxon>Lactobacillaceae</taxon>
        <taxon>Paucilactobacillus</taxon>
    </lineage>
</organism>
<keyword evidence="7" id="KW-1185">Reference proteome</keyword>
<dbReference type="RefSeq" id="WP_052497786.1">
    <property type="nucleotide sequence ID" value="NZ_AWTT01000013.1"/>
</dbReference>